<feature type="region of interest" description="Disordered" evidence="2">
    <location>
        <begin position="9"/>
        <end position="35"/>
    </location>
</feature>
<reference evidence="3 4" key="1">
    <citation type="journal article" date="2019" name="Sci. Rep.">
        <title>Orb-weaving spider Araneus ventricosus genome elucidates the spidroin gene catalogue.</title>
        <authorList>
            <person name="Kono N."/>
            <person name="Nakamura H."/>
            <person name="Ohtoshi R."/>
            <person name="Moran D.A.P."/>
            <person name="Shinohara A."/>
            <person name="Yoshida Y."/>
            <person name="Fujiwara M."/>
            <person name="Mori M."/>
            <person name="Tomita M."/>
            <person name="Arakawa K."/>
        </authorList>
    </citation>
    <scope>NUCLEOTIDE SEQUENCE [LARGE SCALE GENOMIC DNA]</scope>
</reference>
<organism evidence="3 4">
    <name type="scientific">Araneus ventricosus</name>
    <name type="common">Orbweaver spider</name>
    <name type="synonym">Epeira ventricosa</name>
    <dbReference type="NCBI Taxonomy" id="182803"/>
    <lineage>
        <taxon>Eukaryota</taxon>
        <taxon>Metazoa</taxon>
        <taxon>Ecdysozoa</taxon>
        <taxon>Arthropoda</taxon>
        <taxon>Chelicerata</taxon>
        <taxon>Arachnida</taxon>
        <taxon>Araneae</taxon>
        <taxon>Araneomorphae</taxon>
        <taxon>Entelegynae</taxon>
        <taxon>Araneoidea</taxon>
        <taxon>Araneidae</taxon>
        <taxon>Araneus</taxon>
    </lineage>
</organism>
<evidence type="ECO:0000256" key="1">
    <source>
        <dbReference type="RuleBase" id="RU003767"/>
    </source>
</evidence>
<dbReference type="SMART" id="SM00414">
    <property type="entry name" value="H2A"/>
    <property type="match status" value="1"/>
</dbReference>
<gene>
    <name evidence="3" type="ORF">AVEN_97456_1</name>
</gene>
<dbReference type="GO" id="GO:0046982">
    <property type="term" value="F:protein heterodimerization activity"/>
    <property type="evidence" value="ECO:0007669"/>
    <property type="project" value="InterPro"/>
</dbReference>
<keyword evidence="1" id="KW-0544">Nucleosome core</keyword>
<dbReference type="GO" id="GO:0030527">
    <property type="term" value="F:structural constituent of chromatin"/>
    <property type="evidence" value="ECO:0007669"/>
    <property type="project" value="InterPro"/>
</dbReference>
<comment type="subunit">
    <text evidence="1">The nucleosome is a histone octamer containing two molecules each of H2A, H2B, H3 and H4 assembled in one H3-H4 heterotetramer and two H2A-H2B heterodimers. The octamer wraps approximately 147 bp of DNA.</text>
</comment>
<dbReference type="SUPFAM" id="SSF47113">
    <property type="entry name" value="Histone-fold"/>
    <property type="match status" value="1"/>
</dbReference>
<comment type="similarity">
    <text evidence="1">Belongs to the histone H2A family.</text>
</comment>
<evidence type="ECO:0000313" key="4">
    <source>
        <dbReference type="Proteomes" id="UP000499080"/>
    </source>
</evidence>
<proteinExistence type="inferred from homology"/>
<dbReference type="GO" id="GO:0005634">
    <property type="term" value="C:nucleus"/>
    <property type="evidence" value="ECO:0007669"/>
    <property type="project" value="UniProtKB-SubCell"/>
</dbReference>
<keyword evidence="4" id="KW-1185">Reference proteome</keyword>
<dbReference type="GO" id="GO:0000786">
    <property type="term" value="C:nucleosome"/>
    <property type="evidence" value="ECO:0007669"/>
    <property type="project" value="UniProtKB-KW"/>
</dbReference>
<dbReference type="Proteomes" id="UP000499080">
    <property type="component" value="Unassembled WGS sequence"/>
</dbReference>
<dbReference type="Gene3D" id="1.10.20.10">
    <property type="entry name" value="Histone, subunit A"/>
    <property type="match status" value="1"/>
</dbReference>
<comment type="subcellular location">
    <subcellularLocation>
        <location evidence="1">Nucleus</location>
    </subcellularLocation>
</comment>
<sequence>MALYYPVMAGKRKRETSKPPGASKKKVSSLRGRKSAVHDIKRFPIQDIHKLLETKFPGGTVKAEGAVYLTGILEYLAAEILELSVNVARDRTNGRSTGLKVTLEDMLQAIESDENIKELIDKVRKANNENKQ</sequence>
<dbReference type="GO" id="GO:0003677">
    <property type="term" value="F:DNA binding"/>
    <property type="evidence" value="ECO:0007669"/>
    <property type="project" value="UniProtKB-KW"/>
</dbReference>
<dbReference type="AlphaFoldDB" id="A0A4Y2Q265"/>
<protein>
    <recommendedName>
        <fullName evidence="1">Histone H2A</fullName>
    </recommendedName>
</protein>
<feature type="compositionally biased region" description="Basic residues" evidence="2">
    <location>
        <begin position="23"/>
        <end position="35"/>
    </location>
</feature>
<dbReference type="PRINTS" id="PR00620">
    <property type="entry name" value="HISTONEH2A"/>
</dbReference>
<accession>A0A4Y2Q265</accession>
<dbReference type="EMBL" id="BGPR01012637">
    <property type="protein sequence ID" value="GBN56970.1"/>
    <property type="molecule type" value="Genomic_DNA"/>
</dbReference>
<keyword evidence="1" id="KW-0158">Chromosome</keyword>
<dbReference type="OrthoDB" id="6425649at2759"/>
<comment type="caution">
    <text evidence="3">The sequence shown here is derived from an EMBL/GenBank/DDBJ whole genome shotgun (WGS) entry which is preliminary data.</text>
</comment>
<dbReference type="InterPro" id="IPR002119">
    <property type="entry name" value="Histone_H2A"/>
</dbReference>
<evidence type="ECO:0000256" key="2">
    <source>
        <dbReference type="SAM" id="MobiDB-lite"/>
    </source>
</evidence>
<dbReference type="InterPro" id="IPR009072">
    <property type="entry name" value="Histone-fold"/>
</dbReference>
<name>A0A4Y2Q265_ARAVE</name>
<evidence type="ECO:0000313" key="3">
    <source>
        <dbReference type="EMBL" id="GBN56970.1"/>
    </source>
</evidence>
<dbReference type="PANTHER" id="PTHR23430">
    <property type="entry name" value="HISTONE H2A"/>
    <property type="match status" value="1"/>
</dbReference>
<keyword evidence="1" id="KW-0539">Nucleus</keyword>
<keyword evidence="1" id="KW-0238">DNA-binding</keyword>